<proteinExistence type="predicted"/>
<evidence type="ECO:0008006" key="3">
    <source>
        <dbReference type="Google" id="ProtNLM"/>
    </source>
</evidence>
<evidence type="ECO:0000313" key="2">
    <source>
        <dbReference type="Proteomes" id="UP000532373"/>
    </source>
</evidence>
<accession>A0A8E2BBA8</accession>
<dbReference type="RefSeq" id="WP_184767197.1">
    <property type="nucleotide sequence ID" value="NZ_JACHGI010000001.1"/>
</dbReference>
<protein>
    <recommendedName>
        <fullName evidence="3">Papain-like cysteine peptidase</fullName>
    </recommendedName>
</protein>
<organism evidence="1 2">
    <name type="scientific">Aminobacter carboxidus</name>
    <dbReference type="NCBI Taxonomy" id="376165"/>
    <lineage>
        <taxon>Bacteria</taxon>
        <taxon>Pseudomonadati</taxon>
        <taxon>Pseudomonadota</taxon>
        <taxon>Alphaproteobacteria</taxon>
        <taxon>Hyphomicrobiales</taxon>
        <taxon>Phyllobacteriaceae</taxon>
        <taxon>Aminobacter</taxon>
    </lineage>
</organism>
<dbReference type="EMBL" id="JACHGI010000001">
    <property type="protein sequence ID" value="MBB6464617.1"/>
    <property type="molecule type" value="Genomic_DNA"/>
</dbReference>
<reference evidence="1 2" key="1">
    <citation type="submission" date="2020-08" db="EMBL/GenBank/DDBJ databases">
        <title>Genomic Encyclopedia of Type Strains, Phase IV (KMG-IV): sequencing the most valuable type-strain genomes for metagenomic binning, comparative biology and taxonomic classification.</title>
        <authorList>
            <person name="Goeker M."/>
        </authorList>
    </citation>
    <scope>NUCLEOTIDE SEQUENCE [LARGE SCALE GENOMIC DNA]</scope>
    <source>
        <strain evidence="1 2">DSM 17454</strain>
    </source>
</reference>
<gene>
    <name evidence="1" type="ORF">HNQ96_000464</name>
</gene>
<sequence length="202" mass="23596">MFQQVVSLGPNCRSKFHIEKLLGPYVTRGGVFDWQRTPSAAVIEYLRRDFQGVFERRDLIIVDGQVRNCRFGTSHKHAFPGELVESQLEQLYPSARQKHDYCCRVTRSALENGYSTVFVLCAPVVPEHLGEIAELVKWRRPERRFVILQAPEGDHDDDWDGDHEIWARHLSGFTFTPPLRVMAKFHRRRLLKKLRDLKLGKR</sequence>
<dbReference type="AlphaFoldDB" id="A0A8E2BBA8"/>
<evidence type="ECO:0000313" key="1">
    <source>
        <dbReference type="EMBL" id="MBB6464617.1"/>
    </source>
</evidence>
<name>A0A8E2BBA8_9HYPH</name>
<comment type="caution">
    <text evidence="1">The sequence shown here is derived from an EMBL/GenBank/DDBJ whole genome shotgun (WGS) entry which is preliminary data.</text>
</comment>
<dbReference type="Proteomes" id="UP000532373">
    <property type="component" value="Unassembled WGS sequence"/>
</dbReference>